<dbReference type="EMBL" id="PYLP01000015">
    <property type="protein sequence ID" value="PST38376.1"/>
    <property type="molecule type" value="Genomic_DNA"/>
</dbReference>
<keyword evidence="7" id="KW-0418">Kinase</keyword>
<keyword evidence="3" id="KW-0597">Phosphoprotein</keyword>
<dbReference type="GO" id="GO:0009401">
    <property type="term" value="P:phosphoenolpyruvate-dependent sugar phosphotransferase system"/>
    <property type="evidence" value="ECO:0007669"/>
    <property type="project" value="UniProtKB-KW"/>
</dbReference>
<accession>A0A2T3FSX1</accession>
<dbReference type="SUPFAM" id="SSF52794">
    <property type="entry name" value="PTS system IIB component-like"/>
    <property type="match status" value="1"/>
</dbReference>
<feature type="domain" description="PTS EIIB type-3" evidence="9">
    <location>
        <begin position="101"/>
        <end position="207"/>
    </location>
</feature>
<comment type="caution">
    <text evidence="10">The sequence shown here is derived from an EMBL/GenBank/DDBJ whole genome shotgun (WGS) entry which is preliminary data.</text>
</comment>
<dbReference type="GO" id="GO:0008982">
    <property type="term" value="F:protein-N(PI)-phosphohistidine-sugar phosphotransferase activity"/>
    <property type="evidence" value="ECO:0007669"/>
    <property type="project" value="InterPro"/>
</dbReference>
<dbReference type="Proteomes" id="UP000241201">
    <property type="component" value="Unassembled WGS sequence"/>
</dbReference>
<proteinExistence type="inferred from homology"/>
<dbReference type="PANTHER" id="PTHR34581">
    <property type="entry name" value="PTS SYSTEM N,N'-DIACETYLCHITOBIOSE-SPECIFIC EIIB COMPONENT"/>
    <property type="match status" value="1"/>
</dbReference>
<dbReference type="InterPro" id="IPR036095">
    <property type="entry name" value="PTS_EIIB-like_sf"/>
</dbReference>
<keyword evidence="5" id="KW-0808">Transferase</keyword>
<dbReference type="Gene3D" id="3.40.50.2300">
    <property type="match status" value="1"/>
</dbReference>
<keyword evidence="11" id="KW-1185">Reference proteome</keyword>
<evidence type="ECO:0000256" key="8">
    <source>
        <dbReference type="PROSITE-ProRule" id="PRU00423"/>
    </source>
</evidence>
<dbReference type="GO" id="GO:0016301">
    <property type="term" value="F:kinase activity"/>
    <property type="evidence" value="ECO:0007669"/>
    <property type="project" value="UniProtKB-KW"/>
</dbReference>
<dbReference type="RefSeq" id="WP_106988496.1">
    <property type="nucleotide sequence ID" value="NZ_PYLP01000015.1"/>
</dbReference>
<name>A0A2T3FSX1_9FIRM</name>
<protein>
    <recommendedName>
        <fullName evidence="9">PTS EIIB type-3 domain-containing protein</fullName>
    </recommendedName>
</protein>
<dbReference type="CDD" id="cd23763">
    <property type="entry name" value="ASKHA_ATPase_ROK"/>
    <property type="match status" value="1"/>
</dbReference>
<dbReference type="InterPro" id="IPR000600">
    <property type="entry name" value="ROK"/>
</dbReference>
<evidence type="ECO:0000313" key="10">
    <source>
        <dbReference type="EMBL" id="PST38376.1"/>
    </source>
</evidence>
<organism evidence="10 11">
    <name type="scientific">Faecalibacillus faecis</name>
    <dbReference type="NCBI Taxonomy" id="1982628"/>
    <lineage>
        <taxon>Bacteria</taxon>
        <taxon>Bacillati</taxon>
        <taxon>Bacillota</taxon>
        <taxon>Erysipelotrichia</taxon>
        <taxon>Erysipelotrichales</taxon>
        <taxon>Coprobacillaceae</taxon>
        <taxon>Faecalibacillus</taxon>
    </lineage>
</organism>
<feature type="modified residue" description="Phosphocysteine; by EIIA" evidence="8">
    <location>
        <position position="108"/>
    </location>
</feature>
<dbReference type="PANTHER" id="PTHR34581:SF2">
    <property type="entry name" value="PTS SYSTEM N,N'-DIACETYLCHITOBIOSE-SPECIFIC EIIB COMPONENT"/>
    <property type="match status" value="1"/>
</dbReference>
<evidence type="ECO:0000259" key="9">
    <source>
        <dbReference type="PROSITE" id="PS51100"/>
    </source>
</evidence>
<gene>
    <name evidence="10" type="ORF">C7U55_10335</name>
</gene>
<dbReference type="Pfam" id="PF02302">
    <property type="entry name" value="PTS_IIB"/>
    <property type="match status" value="1"/>
</dbReference>
<dbReference type="GeneID" id="77471490"/>
<comment type="similarity">
    <text evidence="1">Belongs to the ROK (NagC/XylR) family.</text>
</comment>
<reference evidence="11" key="1">
    <citation type="submission" date="2018-03" db="EMBL/GenBank/DDBJ databases">
        <title>Lachnoclostridium SNUG30370 gen.nov., sp.nov., isolated from human faeces.</title>
        <authorList>
            <person name="Seo B."/>
            <person name="Jeon K."/>
            <person name="Ko G."/>
        </authorList>
    </citation>
    <scope>NUCLEOTIDE SEQUENCE [LARGE SCALE GENOMIC DNA]</scope>
    <source>
        <strain evidence="11">SNUG30370</strain>
    </source>
</reference>
<keyword evidence="6" id="KW-0598">Phosphotransferase system</keyword>
<evidence type="ECO:0000256" key="1">
    <source>
        <dbReference type="ARBA" id="ARBA00006479"/>
    </source>
</evidence>
<dbReference type="InterPro" id="IPR051819">
    <property type="entry name" value="PTS_sugar-specific_EIIB"/>
</dbReference>
<sequence>MDDFLREIQTSLFREWINNQKRDYYHLHQSETDPDAIIIENEYCYSYVTFNPQCIIELCVMNKRTDEMAFYLHFQFKTLKHAISLFEEMDQCIKKMIDQPICRLLLCCSGGMTTAFFADKIKNGIKVLNLNMEVAATSYQKIYNVAQNYDVILLAPQVSYVKLQVEKVFKNKLVLKIPTQIFASYNVGALITFVEESLKHKENKYNGYVEPLASMMEIKTNKNVLAVSINANGENSHISYRLYNSHQDIVLDSNIIKSNIKLQDVLDALDTVVLQNEMIDVISIALPGVMVEGNVYSGIIEGGNHQLKERLEKRYEKEIYLINDVNAAVVGYYASQNEYKSLAFLFQPIGRMAGSGIVVNGQLVRGMDHLAGEVALLPLKLSDSYLNLANTPEGTLELVTKNIMSIIAVVSPEAIVVYSDLILDSQDVSDEIKKSLSQYSLKVYPKIIKVENILEYILLGTMILSAKE</sequence>
<keyword evidence="4" id="KW-0762">Sugar transport</keyword>
<dbReference type="AlphaFoldDB" id="A0A2T3FSX1"/>
<evidence type="ECO:0000256" key="6">
    <source>
        <dbReference type="ARBA" id="ARBA00022683"/>
    </source>
</evidence>
<dbReference type="InterPro" id="IPR043129">
    <property type="entry name" value="ATPase_NBD"/>
</dbReference>
<evidence type="ECO:0000256" key="3">
    <source>
        <dbReference type="ARBA" id="ARBA00022553"/>
    </source>
</evidence>
<keyword evidence="2" id="KW-0813">Transport</keyword>
<dbReference type="InterPro" id="IPR013012">
    <property type="entry name" value="PTS_EIIB_3"/>
</dbReference>
<evidence type="ECO:0000256" key="2">
    <source>
        <dbReference type="ARBA" id="ARBA00022448"/>
    </source>
</evidence>
<dbReference type="Pfam" id="PF00480">
    <property type="entry name" value="ROK"/>
    <property type="match status" value="1"/>
</dbReference>
<evidence type="ECO:0000256" key="7">
    <source>
        <dbReference type="ARBA" id="ARBA00022777"/>
    </source>
</evidence>
<evidence type="ECO:0000256" key="4">
    <source>
        <dbReference type="ARBA" id="ARBA00022597"/>
    </source>
</evidence>
<dbReference type="SUPFAM" id="SSF53067">
    <property type="entry name" value="Actin-like ATPase domain"/>
    <property type="match status" value="2"/>
</dbReference>
<evidence type="ECO:0000256" key="5">
    <source>
        <dbReference type="ARBA" id="ARBA00022679"/>
    </source>
</evidence>
<dbReference type="PROSITE" id="PS51100">
    <property type="entry name" value="PTS_EIIB_TYPE_3"/>
    <property type="match status" value="1"/>
</dbReference>
<evidence type="ECO:0000313" key="11">
    <source>
        <dbReference type="Proteomes" id="UP000241201"/>
    </source>
</evidence>
<dbReference type="Gene3D" id="3.30.420.40">
    <property type="match status" value="2"/>
</dbReference>
<dbReference type="InterPro" id="IPR003501">
    <property type="entry name" value="PTS_EIIB_2/3"/>
</dbReference>